<evidence type="ECO:0000313" key="1">
    <source>
        <dbReference type="EMBL" id="KAI3709200.1"/>
    </source>
</evidence>
<reference evidence="2" key="1">
    <citation type="journal article" date="2022" name="Mol. Ecol. Resour.">
        <title>The genomes of chicory, endive, great burdock and yacon provide insights into Asteraceae palaeo-polyploidization history and plant inulin production.</title>
        <authorList>
            <person name="Fan W."/>
            <person name="Wang S."/>
            <person name="Wang H."/>
            <person name="Wang A."/>
            <person name="Jiang F."/>
            <person name="Liu H."/>
            <person name="Zhao H."/>
            <person name="Xu D."/>
            <person name="Zhang Y."/>
        </authorList>
    </citation>
    <scope>NUCLEOTIDE SEQUENCE [LARGE SCALE GENOMIC DNA]</scope>
    <source>
        <strain evidence="2">cv. Punajuju</strain>
    </source>
</reference>
<reference evidence="1 2" key="2">
    <citation type="journal article" date="2022" name="Mol. Ecol. Resour.">
        <title>The genomes of chicory, endive, great burdock and yacon provide insights into Asteraceae paleo-polyploidization history and plant inulin production.</title>
        <authorList>
            <person name="Fan W."/>
            <person name="Wang S."/>
            <person name="Wang H."/>
            <person name="Wang A."/>
            <person name="Jiang F."/>
            <person name="Liu H."/>
            <person name="Zhao H."/>
            <person name="Xu D."/>
            <person name="Zhang Y."/>
        </authorList>
    </citation>
    <scope>NUCLEOTIDE SEQUENCE [LARGE SCALE GENOMIC DNA]</scope>
    <source>
        <strain evidence="2">cv. Punajuju</strain>
        <tissue evidence="1">Leaves</tissue>
    </source>
</reference>
<dbReference type="Proteomes" id="UP001055811">
    <property type="component" value="Linkage Group LG07"/>
</dbReference>
<keyword evidence="2" id="KW-1185">Reference proteome</keyword>
<comment type="caution">
    <text evidence="1">The sequence shown here is derived from an EMBL/GenBank/DDBJ whole genome shotgun (WGS) entry which is preliminary data.</text>
</comment>
<organism evidence="1 2">
    <name type="scientific">Cichorium intybus</name>
    <name type="common">Chicory</name>
    <dbReference type="NCBI Taxonomy" id="13427"/>
    <lineage>
        <taxon>Eukaryota</taxon>
        <taxon>Viridiplantae</taxon>
        <taxon>Streptophyta</taxon>
        <taxon>Embryophyta</taxon>
        <taxon>Tracheophyta</taxon>
        <taxon>Spermatophyta</taxon>
        <taxon>Magnoliopsida</taxon>
        <taxon>eudicotyledons</taxon>
        <taxon>Gunneridae</taxon>
        <taxon>Pentapetalae</taxon>
        <taxon>asterids</taxon>
        <taxon>campanulids</taxon>
        <taxon>Asterales</taxon>
        <taxon>Asteraceae</taxon>
        <taxon>Cichorioideae</taxon>
        <taxon>Cichorieae</taxon>
        <taxon>Cichoriinae</taxon>
        <taxon>Cichorium</taxon>
    </lineage>
</organism>
<accession>A0ACB9AHT6</accession>
<protein>
    <submittedName>
        <fullName evidence="1">Uncharacterized protein</fullName>
    </submittedName>
</protein>
<sequence length="196" mass="21997">MDPSTFSDGDMHHVNIYDENPTTGDEDATFFSSQCPQDSPHLENLENEDGTYYSNLMNFASDVLSPNNSRGTSQPKKSSKETSKIKPVQMKRRKRESAGVTMFKEFITQQNTTQQRTLELLESDASTVNKSNDFSIGAAVSLINKMVDDGILTKGSELWCFAMTLFEDVVKRELFLSLPDDAGRLAWLNYKNSVSN</sequence>
<name>A0ACB9AHT6_CICIN</name>
<gene>
    <name evidence="1" type="ORF">L2E82_38959</name>
</gene>
<proteinExistence type="predicted"/>
<evidence type="ECO:0000313" key="2">
    <source>
        <dbReference type="Proteomes" id="UP001055811"/>
    </source>
</evidence>
<dbReference type="EMBL" id="CM042015">
    <property type="protein sequence ID" value="KAI3709200.1"/>
    <property type="molecule type" value="Genomic_DNA"/>
</dbReference>